<gene>
    <name evidence="17" type="ORF">SAMN02910418_01117</name>
</gene>
<evidence type="ECO:0000256" key="3">
    <source>
        <dbReference type="ARBA" id="ARBA00005099"/>
    </source>
</evidence>
<dbReference type="InterPro" id="IPR000192">
    <property type="entry name" value="Aminotrans_V_dom"/>
</dbReference>
<comment type="function">
    <text evidence="2">Catalyzes the reversible conversion of 3-phosphohydroxypyruvate to phosphoserine and of 3-hydroxy-2-oxo-4-phosphonooxybutanoate to phosphohydroxythreonine.</text>
</comment>
<dbReference type="EMBL" id="FNQV01000006">
    <property type="protein sequence ID" value="SEA21855.1"/>
    <property type="molecule type" value="Genomic_DNA"/>
</dbReference>
<dbReference type="Gene3D" id="3.90.1150.10">
    <property type="entry name" value="Aspartate Aminotransferase, domain 1"/>
    <property type="match status" value="1"/>
</dbReference>
<dbReference type="InterPro" id="IPR015422">
    <property type="entry name" value="PyrdxlP-dep_Trfase_small"/>
</dbReference>
<evidence type="ECO:0000256" key="4">
    <source>
        <dbReference type="ARBA" id="ARBA00006904"/>
    </source>
</evidence>
<dbReference type="OrthoDB" id="975012at2"/>
<dbReference type="GO" id="GO:0019265">
    <property type="term" value="P:glycine biosynthetic process, by transamination of glyoxylate"/>
    <property type="evidence" value="ECO:0007669"/>
    <property type="project" value="TreeGrafter"/>
</dbReference>
<evidence type="ECO:0000256" key="1">
    <source>
        <dbReference type="ARBA" id="ARBA00001933"/>
    </source>
</evidence>
<evidence type="ECO:0000256" key="13">
    <source>
        <dbReference type="ARBA" id="ARBA00047630"/>
    </source>
</evidence>
<evidence type="ECO:0000313" key="17">
    <source>
        <dbReference type="EMBL" id="SEA21855.1"/>
    </source>
</evidence>
<dbReference type="GO" id="GO:0004760">
    <property type="term" value="F:L-serine-pyruvate transaminase activity"/>
    <property type="evidence" value="ECO:0007669"/>
    <property type="project" value="TreeGrafter"/>
</dbReference>
<reference evidence="18" key="1">
    <citation type="submission" date="2016-10" db="EMBL/GenBank/DDBJ databases">
        <authorList>
            <person name="Varghese N."/>
            <person name="Submissions S."/>
        </authorList>
    </citation>
    <scope>NUCLEOTIDE SEQUENCE [LARGE SCALE GENOMIC DNA]</scope>
    <source>
        <strain evidence="18">KPR-1</strain>
    </source>
</reference>
<evidence type="ECO:0000256" key="2">
    <source>
        <dbReference type="ARBA" id="ARBA00003483"/>
    </source>
</evidence>
<protein>
    <recommendedName>
        <fullName evidence="5">phosphoserine transaminase</fullName>
        <ecNumber evidence="5">2.6.1.52</ecNumber>
    </recommendedName>
    <alternativeName>
        <fullName evidence="12">Phosphohydroxythreonine aminotransferase</fullName>
    </alternativeName>
</protein>
<comment type="similarity">
    <text evidence="4">Belongs to the class-V pyridoxal-phosphate-dependent aminotransferase family. SerC subfamily.</text>
</comment>
<accession>A0A1H3ZDZ4</accession>
<evidence type="ECO:0000259" key="16">
    <source>
        <dbReference type="Pfam" id="PF00266"/>
    </source>
</evidence>
<dbReference type="PANTHER" id="PTHR21152:SF40">
    <property type="entry name" value="ALANINE--GLYOXYLATE AMINOTRANSFERASE"/>
    <property type="match status" value="1"/>
</dbReference>
<comment type="catalytic activity">
    <reaction evidence="13">
        <text>4-(phosphooxy)-L-threonine + 2-oxoglutarate = (R)-3-hydroxy-2-oxo-4-phosphooxybutanoate + L-glutamate</text>
        <dbReference type="Rhea" id="RHEA:16573"/>
        <dbReference type="ChEBI" id="CHEBI:16810"/>
        <dbReference type="ChEBI" id="CHEBI:29985"/>
        <dbReference type="ChEBI" id="CHEBI:58452"/>
        <dbReference type="ChEBI" id="CHEBI:58538"/>
        <dbReference type="EC" id="2.6.1.52"/>
    </reaction>
</comment>
<sequence length="372" mass="39683">MDDSGFASVPSILPHDGRFGSGPTRIRPEQLASLSRAPLGTSHRAAPVRSLVGEIRERLGALLNVLAGYEIVLGNGGATLVWEALTFSLVRERAAHAVCGEFGGKFAALTASAPFLADSIIHHAEPGSWVGVSSADDADVLAFAHNETSTGVCSPLDHVGERDADQLVVVDATSIAGAVEVELDGIDAYYFSPQKALGADGGLWFAILSPAAIERISQVRQGRWIPPMLDLGIALENSRKDQTYNTPSVTNLALIADQLRWIEAEGGLGAIERHCRAMSQALYDWADEHPQASPFVASSEYRSPVVATIDLREVDAEAVRAELAERAGIVDIAPYRSLGRNQVRIGTFPSVALSDVEALIAWLTWALSALRS</sequence>
<dbReference type="PIRSF" id="PIRSF000525">
    <property type="entry name" value="SerC"/>
    <property type="match status" value="1"/>
</dbReference>
<name>A0A1H3ZDZ4_9ACTO</name>
<evidence type="ECO:0000256" key="15">
    <source>
        <dbReference type="SAM" id="MobiDB-lite"/>
    </source>
</evidence>
<evidence type="ECO:0000256" key="11">
    <source>
        <dbReference type="ARBA" id="ARBA00023299"/>
    </source>
</evidence>
<feature type="region of interest" description="Disordered" evidence="15">
    <location>
        <begin position="1"/>
        <end position="24"/>
    </location>
</feature>
<keyword evidence="11" id="KW-0718">Serine biosynthesis</keyword>
<dbReference type="Proteomes" id="UP000199288">
    <property type="component" value="Unassembled WGS sequence"/>
</dbReference>
<evidence type="ECO:0000256" key="8">
    <source>
        <dbReference type="ARBA" id="ARBA00022605"/>
    </source>
</evidence>
<proteinExistence type="inferred from homology"/>
<evidence type="ECO:0000256" key="12">
    <source>
        <dbReference type="ARBA" id="ARBA00031421"/>
    </source>
</evidence>
<dbReference type="AlphaFoldDB" id="A0A1H3ZDZ4"/>
<dbReference type="PANTHER" id="PTHR21152">
    <property type="entry name" value="AMINOTRANSFERASE CLASS V"/>
    <property type="match status" value="1"/>
</dbReference>
<comment type="cofactor">
    <cofactor evidence="1">
        <name>pyridoxal 5'-phosphate</name>
        <dbReference type="ChEBI" id="CHEBI:597326"/>
    </cofactor>
</comment>
<evidence type="ECO:0000256" key="10">
    <source>
        <dbReference type="ARBA" id="ARBA00022898"/>
    </source>
</evidence>
<dbReference type="Gene3D" id="3.40.640.10">
    <property type="entry name" value="Type I PLP-dependent aspartate aminotransferase-like (Major domain)"/>
    <property type="match status" value="1"/>
</dbReference>
<evidence type="ECO:0000256" key="7">
    <source>
        <dbReference type="ARBA" id="ARBA00022576"/>
    </source>
</evidence>
<dbReference type="InterPro" id="IPR015421">
    <property type="entry name" value="PyrdxlP-dep_Trfase_major"/>
</dbReference>
<dbReference type="InterPro" id="IPR022278">
    <property type="entry name" value="Pser_aminoTfrase"/>
</dbReference>
<keyword evidence="10" id="KW-0663">Pyridoxal phosphate</keyword>
<dbReference type="SUPFAM" id="SSF53383">
    <property type="entry name" value="PLP-dependent transferases"/>
    <property type="match status" value="1"/>
</dbReference>
<dbReference type="GO" id="GO:0004648">
    <property type="term" value="F:O-phospho-L-serine:2-oxoglutarate aminotransferase activity"/>
    <property type="evidence" value="ECO:0007669"/>
    <property type="project" value="UniProtKB-EC"/>
</dbReference>
<keyword evidence="9 17" id="KW-0808">Transferase</keyword>
<evidence type="ECO:0000313" key="18">
    <source>
        <dbReference type="Proteomes" id="UP000199288"/>
    </source>
</evidence>
<evidence type="ECO:0000256" key="5">
    <source>
        <dbReference type="ARBA" id="ARBA00013030"/>
    </source>
</evidence>
<dbReference type="Pfam" id="PF00266">
    <property type="entry name" value="Aminotran_5"/>
    <property type="match status" value="1"/>
</dbReference>
<dbReference type="InterPro" id="IPR015424">
    <property type="entry name" value="PyrdxlP-dep_Trfase"/>
</dbReference>
<dbReference type="UniPathway" id="UPA00135">
    <property type="reaction ID" value="UER00197"/>
</dbReference>
<keyword evidence="6" id="KW-0963">Cytoplasm</keyword>
<feature type="domain" description="Aminotransferase class V" evidence="16">
    <location>
        <begin position="136"/>
        <end position="329"/>
    </location>
</feature>
<evidence type="ECO:0000256" key="9">
    <source>
        <dbReference type="ARBA" id="ARBA00022679"/>
    </source>
</evidence>
<evidence type="ECO:0000256" key="6">
    <source>
        <dbReference type="ARBA" id="ARBA00022490"/>
    </source>
</evidence>
<dbReference type="EC" id="2.6.1.52" evidence="5"/>
<comment type="pathway">
    <text evidence="3">Amino-acid biosynthesis; L-serine biosynthesis; L-serine from 3-phospho-D-glycerate: step 2/3.</text>
</comment>
<comment type="catalytic activity">
    <reaction evidence="14">
        <text>O-phospho-L-serine + 2-oxoglutarate = 3-phosphooxypyruvate + L-glutamate</text>
        <dbReference type="Rhea" id="RHEA:14329"/>
        <dbReference type="ChEBI" id="CHEBI:16810"/>
        <dbReference type="ChEBI" id="CHEBI:18110"/>
        <dbReference type="ChEBI" id="CHEBI:29985"/>
        <dbReference type="ChEBI" id="CHEBI:57524"/>
        <dbReference type="EC" id="2.6.1.52"/>
    </reaction>
</comment>
<dbReference type="GO" id="GO:0008453">
    <property type="term" value="F:alanine-glyoxylate transaminase activity"/>
    <property type="evidence" value="ECO:0007669"/>
    <property type="project" value="TreeGrafter"/>
</dbReference>
<organism evidence="17 18">
    <name type="scientific">Bowdeniella nasicola</name>
    <dbReference type="NCBI Taxonomy" id="208480"/>
    <lineage>
        <taxon>Bacteria</taxon>
        <taxon>Bacillati</taxon>
        <taxon>Actinomycetota</taxon>
        <taxon>Actinomycetes</taxon>
        <taxon>Actinomycetales</taxon>
        <taxon>Actinomycetaceae</taxon>
        <taxon>Bowdeniella</taxon>
    </lineage>
</organism>
<keyword evidence="18" id="KW-1185">Reference proteome</keyword>
<keyword evidence="7 17" id="KW-0032">Aminotransferase</keyword>
<evidence type="ECO:0000256" key="14">
    <source>
        <dbReference type="ARBA" id="ARBA00049007"/>
    </source>
</evidence>
<keyword evidence="8" id="KW-0028">Amino-acid biosynthesis</keyword>
<dbReference type="GO" id="GO:0006564">
    <property type="term" value="P:L-serine biosynthetic process"/>
    <property type="evidence" value="ECO:0007669"/>
    <property type="project" value="UniProtKB-KW"/>
</dbReference>